<dbReference type="Gene3D" id="3.80.10.10">
    <property type="entry name" value="Ribonuclease Inhibitor"/>
    <property type="match status" value="2"/>
</dbReference>
<feature type="region of interest" description="Disordered" evidence="7">
    <location>
        <begin position="890"/>
        <end position="914"/>
    </location>
</feature>
<comment type="caution">
    <text evidence="9">The sequence shown here is derived from an EMBL/GenBank/DDBJ whole genome shotgun (WGS) entry which is preliminary data.</text>
</comment>
<dbReference type="InterPro" id="IPR013083">
    <property type="entry name" value="Znf_RING/FYVE/PHD"/>
</dbReference>
<dbReference type="InterPro" id="IPR050576">
    <property type="entry name" value="Cilia_flagella_integrity"/>
</dbReference>
<dbReference type="SUPFAM" id="SSF52075">
    <property type="entry name" value="Outer arm dynein light chain 1"/>
    <property type="match status" value="1"/>
</dbReference>
<keyword evidence="3" id="KW-0677">Repeat</keyword>
<dbReference type="SUPFAM" id="SSF57850">
    <property type="entry name" value="RING/U-box"/>
    <property type="match status" value="1"/>
</dbReference>
<evidence type="ECO:0000259" key="8">
    <source>
        <dbReference type="PROSITE" id="PS50089"/>
    </source>
</evidence>
<keyword evidence="6" id="KW-0479">Metal-binding</keyword>
<evidence type="ECO:0000256" key="2">
    <source>
        <dbReference type="ARBA" id="ARBA00022614"/>
    </source>
</evidence>
<dbReference type="PANTHER" id="PTHR45973">
    <property type="entry name" value="PROTEIN PHOSPHATASE 1 REGULATORY SUBUNIT SDS22-RELATED"/>
    <property type="match status" value="1"/>
</dbReference>
<evidence type="ECO:0000256" key="7">
    <source>
        <dbReference type="SAM" id="MobiDB-lite"/>
    </source>
</evidence>
<feature type="region of interest" description="Disordered" evidence="7">
    <location>
        <begin position="494"/>
        <end position="521"/>
    </location>
</feature>
<evidence type="ECO:0000313" key="9">
    <source>
        <dbReference type="EMBL" id="GLI66901.1"/>
    </source>
</evidence>
<accession>A0ABQ5SAM9</accession>
<dbReference type="Gene3D" id="3.30.40.10">
    <property type="entry name" value="Zinc/RING finger domain, C3HC4 (zinc finger)"/>
    <property type="match status" value="1"/>
</dbReference>
<feature type="region of interest" description="Disordered" evidence="7">
    <location>
        <begin position="963"/>
        <end position="1083"/>
    </location>
</feature>
<dbReference type="InterPro" id="IPR001611">
    <property type="entry name" value="Leu-rich_rpt"/>
</dbReference>
<dbReference type="Pfam" id="PF13639">
    <property type="entry name" value="zf-RING_2"/>
    <property type="match status" value="1"/>
</dbReference>
<evidence type="ECO:0000256" key="6">
    <source>
        <dbReference type="PROSITE-ProRule" id="PRU00175"/>
    </source>
</evidence>
<evidence type="ECO:0000256" key="1">
    <source>
        <dbReference type="ARBA" id="ARBA00004430"/>
    </source>
</evidence>
<comment type="subcellular location">
    <subcellularLocation>
        <location evidence="1">Cytoplasm</location>
        <location evidence="1">Cytoskeleton</location>
        <location evidence="1">Cilium axoneme</location>
    </subcellularLocation>
</comment>
<protein>
    <recommendedName>
        <fullName evidence="8">RING-type domain-containing protein</fullName>
    </recommendedName>
</protein>
<gene>
    <name evidence="9" type="ORF">VaNZ11_010928</name>
</gene>
<dbReference type="CDD" id="cd16473">
    <property type="entry name" value="RING-H2_RNF103"/>
    <property type="match status" value="1"/>
</dbReference>
<keyword evidence="6" id="KW-0862">Zinc</keyword>
<feature type="compositionally biased region" description="Polar residues" evidence="7">
    <location>
        <begin position="1049"/>
        <end position="1065"/>
    </location>
</feature>
<evidence type="ECO:0000256" key="3">
    <source>
        <dbReference type="ARBA" id="ARBA00022737"/>
    </source>
</evidence>
<dbReference type="Proteomes" id="UP001165090">
    <property type="component" value="Unassembled WGS sequence"/>
</dbReference>
<proteinExistence type="predicted"/>
<dbReference type="PROSITE" id="PS50089">
    <property type="entry name" value="ZF_RING_2"/>
    <property type="match status" value="1"/>
</dbReference>
<dbReference type="InterPro" id="IPR001841">
    <property type="entry name" value="Znf_RING"/>
</dbReference>
<feature type="domain" description="RING-type" evidence="8">
    <location>
        <begin position="733"/>
        <end position="775"/>
    </location>
</feature>
<dbReference type="PROSITE" id="PS51450">
    <property type="entry name" value="LRR"/>
    <property type="match status" value="3"/>
</dbReference>
<evidence type="ECO:0000313" key="10">
    <source>
        <dbReference type="Proteomes" id="UP001165090"/>
    </source>
</evidence>
<name>A0ABQ5SAM9_9CHLO</name>
<keyword evidence="4" id="KW-0969">Cilium</keyword>
<evidence type="ECO:0000256" key="4">
    <source>
        <dbReference type="ARBA" id="ARBA00023069"/>
    </source>
</evidence>
<dbReference type="EMBL" id="BSDZ01000047">
    <property type="protein sequence ID" value="GLI66901.1"/>
    <property type="molecule type" value="Genomic_DNA"/>
</dbReference>
<keyword evidence="5" id="KW-0966">Cell projection</keyword>
<keyword evidence="10" id="KW-1185">Reference proteome</keyword>
<organism evidence="9 10">
    <name type="scientific">Volvox africanus</name>
    <dbReference type="NCBI Taxonomy" id="51714"/>
    <lineage>
        <taxon>Eukaryota</taxon>
        <taxon>Viridiplantae</taxon>
        <taxon>Chlorophyta</taxon>
        <taxon>core chlorophytes</taxon>
        <taxon>Chlorophyceae</taxon>
        <taxon>CS clade</taxon>
        <taxon>Chlamydomonadales</taxon>
        <taxon>Volvocaceae</taxon>
        <taxon>Volvox</taxon>
    </lineage>
</organism>
<reference evidence="9 10" key="1">
    <citation type="journal article" date="2023" name="IScience">
        <title>Expanded male sex-determining region conserved during the evolution of homothallism in the green alga Volvox.</title>
        <authorList>
            <person name="Yamamoto K."/>
            <person name="Matsuzaki R."/>
            <person name="Mahakham W."/>
            <person name="Heman W."/>
            <person name="Sekimoto H."/>
            <person name="Kawachi M."/>
            <person name="Minakuchi Y."/>
            <person name="Toyoda A."/>
            <person name="Nozaki H."/>
        </authorList>
    </citation>
    <scope>NUCLEOTIDE SEQUENCE [LARGE SCALE GENOMIC DNA]</scope>
    <source>
        <strain evidence="9 10">NIES-4468</strain>
    </source>
</reference>
<keyword evidence="2" id="KW-0433">Leucine-rich repeat</keyword>
<keyword evidence="6" id="KW-0863">Zinc-finger</keyword>
<dbReference type="InterPro" id="IPR032675">
    <property type="entry name" value="LRR_dom_sf"/>
</dbReference>
<sequence length="1164" mass="121109">MSSVRRGMASSLAAPPFRMGPSLGAQGLASPAYGDRQLDHEDDFDVHGARLMSPRVLHHLCRTRGHYLTPACNTTLYLQALQFRRLENLQDYVSCRVLHLSNNCLSRIEGLDSMTGLQALYLQTNDLRSLDGLAPLTALHTLHLSNNPLGSLAGLPASPALRTLHAANTGLSSAGSLSCLAVHCPNLEVLDLSANPYLGGREVLNMLCDMKGLRVLYVMNTRLQEIPNLRRILVSALPRLSYLDNAPVDECDRRGCEAWLLGGTAAEKAARLAYRAERRLAQKRSTVTFAVERARRRALREMERAGNDAGALELILEDTEDIVRRRLAPAAAAIGAFEVPPAVSRLGPPAAAGSGVGSLRAFTTLSEIQVNLLPLARYTVSVARAAPRHEEEEVEVATAGDTVEEKAEVIAAETGDSTETDVVELALLEEQEELDLEGEEELALTAVVTEYLSSGCSTESGAALGMGRYPCNSLYAATAAAPAGEVRVRVQGSPQEVATDRPVGLSQRQEGHVGTADGEQPAEGAAEMEIGGLQVVGAAVNGGSLKLEEEAAGSLGIVMVSTGETAVEGSGEASGCNRCGGQHRTSPHSFHVPGSGQAVTGAAAEAEGFQNLVDDGCGCSSSSASVCFVTGKVVDQGGELASGVVSHATGAMAGVARGAASDTRRRATPLASDFGGQRQLGAVCNVLPGAGSDGGSADGVSPGEGLPEAVSDFNIPSQQRTIISLHVTGLSECVVCSEAFLEEQLVVLLPCHHFFHDRCIRRWLLGFSNSCPMCRAPVLSGGVRASSATATRGLAARASRAEAMPAVAASSDVRRPTPDDTAEPTLAMAASAAPMSRGAENPPSSNLMEAEAATAAVESAENKVPPLPPSSHAASRACNRVAADSVYSESIHTTGGELRPPSGRTGTDGGKGGDSEVVCDINIRESGGGIACITRLDSRGAGGLTARPLIEVSSSCLLLHSNNSDTGGERDESGGAGDELQQGEGRSGCQRCEEEGGDRNPLTAVSGGLGLGRDAGTPPSLCCPTSVRKSGSWKPQTAALRPMTPSSPPASSRPGTSANSRQQPGEQLRGGRLGGADSRERSSNTCGIQDLLVEGTGGRALTEDYYAAGLKGAGCSSNGSSSKGFMSRYSYRAPLPLPRSNVDEYEDGCWELPGETRVLELPYL</sequence>
<evidence type="ECO:0000256" key="5">
    <source>
        <dbReference type="ARBA" id="ARBA00023273"/>
    </source>
</evidence>
<dbReference type="PANTHER" id="PTHR45973:SF9">
    <property type="entry name" value="LEUCINE-RICH REPEAT-CONTAINING PROTEIN 46"/>
    <property type="match status" value="1"/>
</dbReference>
<dbReference type="SMART" id="SM00184">
    <property type="entry name" value="RING"/>
    <property type="match status" value="1"/>
</dbReference>